<evidence type="ECO:0000256" key="2">
    <source>
        <dbReference type="ARBA" id="ARBA00022553"/>
    </source>
</evidence>
<dbReference type="Pfam" id="PF08659">
    <property type="entry name" value="KR"/>
    <property type="match status" value="1"/>
</dbReference>
<dbReference type="NCBIfam" id="NF037941">
    <property type="entry name" value="PKS_NbtC"/>
    <property type="match status" value="1"/>
</dbReference>
<dbReference type="PROSITE" id="PS00012">
    <property type="entry name" value="PHOSPHOPANTETHEINE"/>
    <property type="match status" value="1"/>
</dbReference>
<reference evidence="7" key="1">
    <citation type="submission" date="2022-10" db="EMBL/GenBank/DDBJ databases">
        <title>WGS of marine actinomycetes from Thailand.</title>
        <authorList>
            <person name="Thawai C."/>
        </authorList>
    </citation>
    <scope>NUCLEOTIDE SEQUENCE</scope>
    <source>
        <strain evidence="7">SW21</strain>
    </source>
</reference>
<sequence>MSETTTRAMSGAAAPFAGPRMPDGRVPVLVSSDAAELIAAEAAALHDYVRTHPGVPVAAVADQLLRTRPARRHRALILATEPHQLAGALDALAEGRPHPDVIVGAGAATSRQIAYTFPGQGSQRPGMGRGYHALSEPYRRAVEECHTQSMRLFGTSPRDYVLGELAEDDPAASDVRVIQPALFMQMVGLTAMWDAAGVAPAVTVGHSQGEIAAAYRSGAMTLPDALTIVTIRARLVHELSPRGHTMAVVGIDVDECEDMLARHSGWAQLSVVNSAHILCISGQRDTVLEMVESLTAQGKFAKEIRVEYPAHTSIVSEYQPAFLDALGTYLENESMLAGGVPCVGATLGGALDESMSLGDYWFWNLRNRVRFDKAISDAARTHGADLFVEMSEHPTLLLAIGETLAGVDDAGSSRQILGTSRRDADGLAEFTRNVAAVAVADTGFRWDALGDADAQATPRPPLEGFPNTVMRRVHLWADRESGLGDDVNSPDWAARQVGRAAHRLQAGWLPLKRRKTQAPRKIAVLDPTGQCADLAAQICAAAPDHGAVADVVDPTTTDGQGQQPESEFDTVLLLTGLPGTKPDTAGDHLAAVLADGRWRPGPGPLVEQFWWLTIDGESVDSDAAGDGTAPDLVQASVSSALRCAAAEHPGTRFRHLDLGAAEDTASAGERASAVLSALHIADEPEIALRGGSPFVKRLIPAAPDATTAAPLRADTPHVLITGGTGKLGLEFCAHFASGGAGRITLVSRSGGTAEALGRIDAIRRRYQTVIDVVACDIGDEAAIDDLAARLPEPVSVVLHAALNYVAGPMETISTTDIATATRAKVVGIGNVIRAVPQVDDVRVVLCSSLAATLGGRDQALYAMANRMLDVTAAELRADGINAVSVQWGLWQAQGPLDADGVARVAGAGVIPMAPAAAIAAGFADLSGDSVVLAADFGELRALLSVLGAAQILTEVGDSPTPSVGDPAPAAPPPVTPMETVDTPAPGADSVEAGPGTTKSGQAELLRAELAGAMGLPAGEMDLDPDLPLVALGLDSLQALDLRKRVQATLGQDLPIEAILGGATLREVIALMAPDIPAGR</sequence>
<dbReference type="SMART" id="SM00823">
    <property type="entry name" value="PKS_PP"/>
    <property type="match status" value="1"/>
</dbReference>
<dbReference type="GO" id="GO:0071770">
    <property type="term" value="P:DIM/DIP cell wall layer assembly"/>
    <property type="evidence" value="ECO:0007669"/>
    <property type="project" value="TreeGrafter"/>
</dbReference>
<evidence type="ECO:0000259" key="6">
    <source>
        <dbReference type="PROSITE" id="PS50075"/>
    </source>
</evidence>
<dbReference type="Gene3D" id="3.40.50.720">
    <property type="entry name" value="NAD(P)-binding Rossmann-like Domain"/>
    <property type="match status" value="1"/>
</dbReference>
<dbReference type="InterPro" id="IPR057326">
    <property type="entry name" value="KR_dom"/>
</dbReference>
<dbReference type="GO" id="GO:0031177">
    <property type="term" value="F:phosphopantetheine binding"/>
    <property type="evidence" value="ECO:0007669"/>
    <property type="project" value="InterPro"/>
</dbReference>
<keyword evidence="4" id="KW-0511">Multifunctional enzyme</keyword>
<dbReference type="CDD" id="cd05274">
    <property type="entry name" value="KR_FAS_SDR_x"/>
    <property type="match status" value="1"/>
</dbReference>
<dbReference type="InterPro" id="IPR014043">
    <property type="entry name" value="Acyl_transferase_dom"/>
</dbReference>
<dbReference type="SUPFAM" id="SSF55048">
    <property type="entry name" value="Probable ACP-binding domain of malonyl-CoA ACP transacylase"/>
    <property type="match status" value="1"/>
</dbReference>
<keyword evidence="8" id="KW-1185">Reference proteome</keyword>
<dbReference type="Pfam" id="PF00698">
    <property type="entry name" value="Acyl_transf_1"/>
    <property type="match status" value="1"/>
</dbReference>
<keyword evidence="2" id="KW-0597">Phosphoprotein</keyword>
<dbReference type="RefSeq" id="WP_266060848.1">
    <property type="nucleotide sequence ID" value="NZ_JAPKFM010000004.1"/>
</dbReference>
<dbReference type="InterPro" id="IPR036736">
    <property type="entry name" value="ACP-like_sf"/>
</dbReference>
<evidence type="ECO:0000256" key="4">
    <source>
        <dbReference type="ARBA" id="ARBA00023268"/>
    </source>
</evidence>
<dbReference type="InterPro" id="IPR036291">
    <property type="entry name" value="NAD(P)-bd_dom_sf"/>
</dbReference>
<feature type="domain" description="Carrier" evidence="6">
    <location>
        <begin position="999"/>
        <end position="1075"/>
    </location>
</feature>
<dbReference type="Pfam" id="PF00550">
    <property type="entry name" value="PP-binding"/>
    <property type="match status" value="1"/>
</dbReference>
<evidence type="ECO:0000313" key="7">
    <source>
        <dbReference type="EMBL" id="MCX2963766.1"/>
    </source>
</evidence>
<dbReference type="InterPro" id="IPR020806">
    <property type="entry name" value="PKS_PP-bd"/>
</dbReference>
<gene>
    <name evidence="7" type="primary">nbtC</name>
    <name evidence="7" type="ORF">OSB52_06620</name>
</gene>
<dbReference type="GO" id="GO:0005886">
    <property type="term" value="C:plasma membrane"/>
    <property type="evidence" value="ECO:0007669"/>
    <property type="project" value="TreeGrafter"/>
</dbReference>
<dbReference type="SMART" id="SM00822">
    <property type="entry name" value="PKS_KR"/>
    <property type="match status" value="1"/>
</dbReference>
<dbReference type="PROSITE" id="PS50075">
    <property type="entry name" value="CARRIER"/>
    <property type="match status" value="1"/>
</dbReference>
<dbReference type="SUPFAM" id="SSF51735">
    <property type="entry name" value="NAD(P)-binding Rossmann-fold domains"/>
    <property type="match status" value="2"/>
</dbReference>
<evidence type="ECO:0000256" key="1">
    <source>
        <dbReference type="ARBA" id="ARBA00022450"/>
    </source>
</evidence>
<name>A0A9X3D4T1_9ACTN</name>
<dbReference type="PANTHER" id="PTHR43775">
    <property type="entry name" value="FATTY ACID SYNTHASE"/>
    <property type="match status" value="1"/>
</dbReference>
<dbReference type="SUPFAM" id="SSF47336">
    <property type="entry name" value="ACP-like"/>
    <property type="match status" value="1"/>
</dbReference>
<dbReference type="SMART" id="SM00827">
    <property type="entry name" value="PKS_AT"/>
    <property type="match status" value="1"/>
</dbReference>
<dbReference type="GO" id="GO:0005737">
    <property type="term" value="C:cytoplasm"/>
    <property type="evidence" value="ECO:0007669"/>
    <property type="project" value="TreeGrafter"/>
</dbReference>
<dbReference type="Proteomes" id="UP001143347">
    <property type="component" value="Unassembled WGS sequence"/>
</dbReference>
<keyword evidence="3" id="KW-0808">Transferase</keyword>
<dbReference type="Gene3D" id="3.30.70.3290">
    <property type="match status" value="1"/>
</dbReference>
<dbReference type="InterPro" id="IPR016036">
    <property type="entry name" value="Malonyl_transacylase_ACP-bd"/>
</dbReference>
<dbReference type="Gene3D" id="1.10.1200.10">
    <property type="entry name" value="ACP-like"/>
    <property type="match status" value="1"/>
</dbReference>
<dbReference type="EMBL" id="JAPKFM010000004">
    <property type="protein sequence ID" value="MCX2963766.1"/>
    <property type="molecule type" value="Genomic_DNA"/>
</dbReference>
<evidence type="ECO:0000313" key="8">
    <source>
        <dbReference type="Proteomes" id="UP001143347"/>
    </source>
</evidence>
<dbReference type="AlphaFoldDB" id="A0A9X3D4T1"/>
<proteinExistence type="predicted"/>
<accession>A0A9X3D4T1</accession>
<dbReference type="Gene3D" id="3.40.366.10">
    <property type="entry name" value="Malonyl-Coenzyme A Acyl Carrier Protein, domain 2"/>
    <property type="match status" value="1"/>
</dbReference>
<evidence type="ECO:0000256" key="5">
    <source>
        <dbReference type="SAM" id="MobiDB-lite"/>
    </source>
</evidence>
<comment type="caution">
    <text evidence="7">The sequence shown here is derived from an EMBL/GenBank/DDBJ whole genome shotgun (WGS) entry which is preliminary data.</text>
</comment>
<feature type="region of interest" description="Disordered" evidence="5">
    <location>
        <begin position="957"/>
        <end position="998"/>
    </location>
</feature>
<dbReference type="GO" id="GO:0004312">
    <property type="term" value="F:fatty acid synthase activity"/>
    <property type="evidence" value="ECO:0007669"/>
    <property type="project" value="TreeGrafter"/>
</dbReference>
<dbReference type="GO" id="GO:0006633">
    <property type="term" value="P:fatty acid biosynthetic process"/>
    <property type="evidence" value="ECO:0007669"/>
    <property type="project" value="TreeGrafter"/>
</dbReference>
<dbReference type="InterPro" id="IPR009081">
    <property type="entry name" value="PP-bd_ACP"/>
</dbReference>
<dbReference type="InterPro" id="IPR006162">
    <property type="entry name" value="Ppantetheine_attach_site"/>
</dbReference>
<protein>
    <submittedName>
        <fullName evidence="7">Nocobactin polyketide synthase NbtC</fullName>
    </submittedName>
</protein>
<dbReference type="PANTHER" id="PTHR43775:SF37">
    <property type="entry name" value="SI:DKEY-61P9.11"/>
    <property type="match status" value="1"/>
</dbReference>
<evidence type="ECO:0000256" key="3">
    <source>
        <dbReference type="ARBA" id="ARBA00022679"/>
    </source>
</evidence>
<dbReference type="InterPro" id="IPR050091">
    <property type="entry name" value="PKS_NRPS_Biosynth_Enz"/>
</dbReference>
<dbReference type="InterPro" id="IPR013968">
    <property type="entry name" value="PKS_KR"/>
</dbReference>
<organism evidence="7 8">
    <name type="scientific">Gordonia aquimaris</name>
    <dbReference type="NCBI Taxonomy" id="2984863"/>
    <lineage>
        <taxon>Bacteria</taxon>
        <taxon>Bacillati</taxon>
        <taxon>Actinomycetota</taxon>
        <taxon>Actinomycetes</taxon>
        <taxon>Mycobacteriales</taxon>
        <taxon>Gordoniaceae</taxon>
        <taxon>Gordonia</taxon>
    </lineage>
</organism>
<dbReference type="InterPro" id="IPR001227">
    <property type="entry name" value="Ac_transferase_dom_sf"/>
</dbReference>
<dbReference type="InterPro" id="IPR016035">
    <property type="entry name" value="Acyl_Trfase/lysoPLipase"/>
</dbReference>
<keyword evidence="1" id="KW-0596">Phosphopantetheine</keyword>
<dbReference type="SUPFAM" id="SSF52151">
    <property type="entry name" value="FabD/lysophospholipase-like"/>
    <property type="match status" value="1"/>
</dbReference>